<evidence type="ECO:0000256" key="3">
    <source>
        <dbReference type="ARBA" id="ARBA00012737"/>
    </source>
</evidence>
<protein>
    <recommendedName>
        <fullName evidence="3">asparagine synthase (glutamine-hydrolyzing)</fullName>
        <ecNumber evidence="3">6.3.5.4</ecNumber>
    </recommendedName>
</protein>
<evidence type="ECO:0000256" key="6">
    <source>
        <dbReference type="ARBA" id="ARBA00022888"/>
    </source>
</evidence>
<keyword evidence="4" id="KW-0547">Nucleotide-binding</keyword>
<reference evidence="10 11" key="1">
    <citation type="submission" date="2020-01" db="EMBL/GenBank/DDBJ databases">
        <title>Paenibacillus soybeanensis sp. nov. isolated from the nodules of soybean (Glycine max(L.) Merr).</title>
        <authorList>
            <person name="Wang H."/>
        </authorList>
    </citation>
    <scope>NUCLEOTIDE SEQUENCE [LARGE SCALE GENOMIC DNA]</scope>
    <source>
        <strain evidence="10 11">T1</strain>
    </source>
</reference>
<dbReference type="SUPFAM" id="SSF56235">
    <property type="entry name" value="N-terminal nucleophile aminohydrolases (Ntn hydrolases)"/>
    <property type="match status" value="1"/>
</dbReference>
<dbReference type="InterPro" id="IPR029055">
    <property type="entry name" value="Ntn_hydrolases_N"/>
</dbReference>
<dbReference type="EMBL" id="JAAAMV010000020">
    <property type="protein sequence ID" value="NBD26347.1"/>
    <property type="molecule type" value="Genomic_DNA"/>
</dbReference>
<dbReference type="InterPro" id="IPR014729">
    <property type="entry name" value="Rossmann-like_a/b/a_fold"/>
</dbReference>
<evidence type="ECO:0000313" key="10">
    <source>
        <dbReference type="EMBL" id="NBD26347.1"/>
    </source>
</evidence>
<evidence type="ECO:0000256" key="7">
    <source>
        <dbReference type="ARBA" id="ARBA00022962"/>
    </source>
</evidence>
<dbReference type="EC" id="6.3.5.4" evidence="3"/>
<dbReference type="PANTHER" id="PTHR43284:SF1">
    <property type="entry name" value="ASPARAGINE SYNTHETASE"/>
    <property type="match status" value="1"/>
</dbReference>
<dbReference type="Gene3D" id="3.40.50.620">
    <property type="entry name" value="HUPs"/>
    <property type="match status" value="2"/>
</dbReference>
<evidence type="ECO:0000256" key="5">
    <source>
        <dbReference type="ARBA" id="ARBA00022840"/>
    </source>
</evidence>
<comment type="catalytic activity">
    <reaction evidence="8">
        <text>L-aspartate + L-glutamine + ATP + H2O = L-asparagine + L-glutamate + AMP + diphosphate + H(+)</text>
        <dbReference type="Rhea" id="RHEA:12228"/>
        <dbReference type="ChEBI" id="CHEBI:15377"/>
        <dbReference type="ChEBI" id="CHEBI:15378"/>
        <dbReference type="ChEBI" id="CHEBI:29985"/>
        <dbReference type="ChEBI" id="CHEBI:29991"/>
        <dbReference type="ChEBI" id="CHEBI:30616"/>
        <dbReference type="ChEBI" id="CHEBI:33019"/>
        <dbReference type="ChEBI" id="CHEBI:58048"/>
        <dbReference type="ChEBI" id="CHEBI:58359"/>
        <dbReference type="ChEBI" id="CHEBI:456215"/>
        <dbReference type="EC" id="6.3.5.4"/>
    </reaction>
</comment>
<dbReference type="RefSeq" id="WP_161745150.1">
    <property type="nucleotide sequence ID" value="NZ_JAAAMV010000020.1"/>
</dbReference>
<dbReference type="PANTHER" id="PTHR43284">
    <property type="entry name" value="ASPARAGINE SYNTHETASE (GLUTAMINE-HYDROLYZING)"/>
    <property type="match status" value="1"/>
</dbReference>
<feature type="domain" description="Glutamine amidotransferase type-2" evidence="9">
    <location>
        <begin position="2"/>
        <end position="217"/>
    </location>
</feature>
<evidence type="ECO:0000256" key="4">
    <source>
        <dbReference type="ARBA" id="ARBA00022741"/>
    </source>
</evidence>
<dbReference type="PIRSF" id="PIRSF001589">
    <property type="entry name" value="Asn_synthetase_glu-h"/>
    <property type="match status" value="1"/>
</dbReference>
<evidence type="ECO:0000256" key="2">
    <source>
        <dbReference type="ARBA" id="ARBA00005752"/>
    </source>
</evidence>
<dbReference type="CDD" id="cd00712">
    <property type="entry name" value="AsnB"/>
    <property type="match status" value="1"/>
</dbReference>
<evidence type="ECO:0000259" key="9">
    <source>
        <dbReference type="PROSITE" id="PS51278"/>
    </source>
</evidence>
<dbReference type="Proteomes" id="UP000665561">
    <property type="component" value="Unassembled WGS sequence"/>
</dbReference>
<accession>A0ABW9XUJ3</accession>
<dbReference type="SUPFAM" id="SSF52402">
    <property type="entry name" value="Adenine nucleotide alpha hydrolases-like"/>
    <property type="match status" value="1"/>
</dbReference>
<dbReference type="Gene3D" id="3.60.20.10">
    <property type="entry name" value="Glutamine Phosphoribosylpyrophosphate, subunit 1, domain 1"/>
    <property type="match status" value="1"/>
</dbReference>
<proteinExistence type="inferred from homology"/>
<comment type="caution">
    <text evidence="10">The sequence shown here is derived from an EMBL/GenBank/DDBJ whole genome shotgun (WGS) entry which is preliminary data.</text>
</comment>
<dbReference type="InterPro" id="IPR006426">
    <property type="entry name" value="Asn_synth_AEB"/>
</dbReference>
<dbReference type="InterPro" id="IPR033738">
    <property type="entry name" value="AsnB_N"/>
</dbReference>
<comment type="similarity">
    <text evidence="2">Belongs to the asparagine synthetase family.</text>
</comment>
<organism evidence="10 11">
    <name type="scientific">Paenibacillus glycinis</name>
    <dbReference type="NCBI Taxonomy" id="2697035"/>
    <lineage>
        <taxon>Bacteria</taxon>
        <taxon>Bacillati</taxon>
        <taxon>Bacillota</taxon>
        <taxon>Bacilli</taxon>
        <taxon>Bacillales</taxon>
        <taxon>Paenibacillaceae</taxon>
        <taxon>Paenibacillus</taxon>
    </lineage>
</organism>
<dbReference type="InterPro" id="IPR051786">
    <property type="entry name" value="ASN_synthetase/amidase"/>
</dbReference>
<keyword evidence="6" id="KW-0061">Asparagine biosynthesis</keyword>
<evidence type="ECO:0000313" key="11">
    <source>
        <dbReference type="Proteomes" id="UP000665561"/>
    </source>
</evidence>
<keyword evidence="11" id="KW-1185">Reference proteome</keyword>
<dbReference type="Pfam" id="PF00733">
    <property type="entry name" value="Asn_synthase"/>
    <property type="match status" value="1"/>
</dbReference>
<keyword evidence="6" id="KW-0028">Amino-acid biosynthesis</keyword>
<evidence type="ECO:0000256" key="8">
    <source>
        <dbReference type="ARBA" id="ARBA00048741"/>
    </source>
</evidence>
<dbReference type="Pfam" id="PF13537">
    <property type="entry name" value="GATase_7"/>
    <property type="match status" value="1"/>
</dbReference>
<dbReference type="InterPro" id="IPR017932">
    <property type="entry name" value="GATase_2_dom"/>
</dbReference>
<sequence length="646" mass="73132">MSAIAGLLRFDGQHAGFEDGQAMMDAMQAYAADDVQSWTDGPVFLGCRAMWITPESVGERMPYCDPEHGLAIAADAIIDNRAELFELLQVHSPLRKRMTDSELILLAYRKWGREAPERLVGDFAFVIWDEKQRLLFGARDLLGYRSLYYHRDDRRFAFGTTMAPLFALPDVTKELYETWLAEFMAIPEMYEATDVGSTPYRHIHQVPPAHTFIVSEGKMSLSGYGSLEPKEMLRLKSDGEYEEAFRDVFEEAVKSRLRTHRHVAATLSGGLDSGAVASFAARALRGEGKSLHTYSYVPTSDFADWTPKSATADETRYIQATVRHAGNITDRYLDFEGISPMSQVDDWLDILETPYKFFENSFWLKGMYEQAGGQGAGVLLTGARGNFTISWGPAVYYYALLLRKMKWLQFMRELRLYSANKGIPGSRLLSVICKEAFPMLAKHAAPDAGSEIPGMLIHPDFAKRTDVFAKLQESRLGANGSAITDPLELRKDKLQSLAVGNKNGSSATKLSLRYGAWERDPTCDPRVVRFCFSVPVEQYVRNGLDRALIRRATKHYLPDEVRLNQRVRGIQGADWVHRIIPAWRSLENELHRLCADPVASNYLHVGRIKEALSRLGGEPRPEQAFHPEMRMLMRSLIIYRFLKRMA</sequence>
<gene>
    <name evidence="10" type="ORF">GT019_20955</name>
</gene>
<name>A0ABW9XUJ3_9BACL</name>
<keyword evidence="5" id="KW-0067">ATP-binding</keyword>
<comment type="pathway">
    <text evidence="1">Amino-acid biosynthesis; L-asparagine biosynthesis; L-asparagine from L-aspartate (L-Gln route): step 1/1.</text>
</comment>
<dbReference type="PROSITE" id="PS51278">
    <property type="entry name" value="GATASE_TYPE_2"/>
    <property type="match status" value="1"/>
</dbReference>
<keyword evidence="7" id="KW-0315">Glutamine amidotransferase</keyword>
<dbReference type="InterPro" id="IPR001962">
    <property type="entry name" value="Asn_synthase"/>
</dbReference>
<evidence type="ECO:0000256" key="1">
    <source>
        <dbReference type="ARBA" id="ARBA00005187"/>
    </source>
</evidence>